<dbReference type="PROSITE" id="PS50102">
    <property type="entry name" value="RRM"/>
    <property type="match status" value="3"/>
</dbReference>
<dbReference type="Pfam" id="PF00076">
    <property type="entry name" value="RRM_1"/>
    <property type="match status" value="3"/>
</dbReference>
<feature type="compositionally biased region" description="Basic and acidic residues" evidence="3">
    <location>
        <begin position="118"/>
        <end position="132"/>
    </location>
</feature>
<dbReference type="SMART" id="SM00360">
    <property type="entry name" value="RRM"/>
    <property type="match status" value="3"/>
</dbReference>
<comment type="caution">
    <text evidence="5">The sequence shown here is derived from an EMBL/GenBank/DDBJ whole genome shotgun (WGS) entry which is preliminary data.</text>
</comment>
<feature type="compositionally biased region" description="Basic residues" evidence="3">
    <location>
        <begin position="509"/>
        <end position="525"/>
    </location>
</feature>
<feature type="domain" description="RRM" evidence="4">
    <location>
        <begin position="369"/>
        <end position="448"/>
    </location>
</feature>
<dbReference type="SUPFAM" id="SSF54928">
    <property type="entry name" value="RNA-binding domain, RBD"/>
    <property type="match status" value="2"/>
</dbReference>
<dbReference type="AlphaFoldDB" id="A0A8J5G5Y6"/>
<dbReference type="InterPro" id="IPR000504">
    <property type="entry name" value="RRM_dom"/>
</dbReference>
<dbReference type="InterPro" id="IPR035979">
    <property type="entry name" value="RBD_domain_sf"/>
</dbReference>
<feature type="domain" description="RRM" evidence="4">
    <location>
        <begin position="191"/>
        <end position="270"/>
    </location>
</feature>
<feature type="compositionally biased region" description="Acidic residues" evidence="3">
    <location>
        <begin position="165"/>
        <end position="174"/>
    </location>
</feature>
<evidence type="ECO:0000259" key="4">
    <source>
        <dbReference type="PROSITE" id="PS50102"/>
    </source>
</evidence>
<evidence type="ECO:0000256" key="2">
    <source>
        <dbReference type="PROSITE-ProRule" id="PRU00176"/>
    </source>
</evidence>
<dbReference type="CDD" id="cd00590">
    <property type="entry name" value="RRM_SF"/>
    <property type="match status" value="3"/>
</dbReference>
<gene>
    <name evidence="5" type="ORF">ZIOFF_038813</name>
</gene>
<dbReference type="GO" id="GO:0003723">
    <property type="term" value="F:RNA binding"/>
    <property type="evidence" value="ECO:0007669"/>
    <property type="project" value="UniProtKB-UniRule"/>
</dbReference>
<dbReference type="PANTHER" id="PTHR21245">
    <property type="entry name" value="HETEROGENEOUS NUCLEAR RIBONUCLEOPROTEIN"/>
    <property type="match status" value="1"/>
</dbReference>
<keyword evidence="1 2" id="KW-0694">RNA-binding</keyword>
<evidence type="ECO:0000256" key="3">
    <source>
        <dbReference type="SAM" id="MobiDB-lite"/>
    </source>
</evidence>
<dbReference type="InterPro" id="IPR012677">
    <property type="entry name" value="Nucleotide-bd_a/b_plait_sf"/>
</dbReference>
<accession>A0A8J5G5Y6</accession>
<dbReference type="Gene3D" id="3.30.70.330">
    <property type="match status" value="3"/>
</dbReference>
<reference evidence="5 6" key="1">
    <citation type="submission" date="2020-08" db="EMBL/GenBank/DDBJ databases">
        <title>Plant Genome Project.</title>
        <authorList>
            <person name="Zhang R.-G."/>
        </authorList>
    </citation>
    <scope>NUCLEOTIDE SEQUENCE [LARGE SCALE GENOMIC DNA]</scope>
    <source>
        <tissue evidence="5">Rhizome</tissue>
    </source>
</reference>
<dbReference type="Proteomes" id="UP000734854">
    <property type="component" value="Unassembled WGS sequence"/>
</dbReference>
<evidence type="ECO:0000256" key="1">
    <source>
        <dbReference type="ARBA" id="ARBA00022884"/>
    </source>
</evidence>
<dbReference type="EMBL" id="JACMSC010000011">
    <property type="protein sequence ID" value="KAG6499057.1"/>
    <property type="molecule type" value="Genomic_DNA"/>
</dbReference>
<feature type="region of interest" description="Disordered" evidence="3">
    <location>
        <begin position="97"/>
        <end position="132"/>
    </location>
</feature>
<proteinExistence type="predicted"/>
<feature type="domain" description="RRM" evidence="4">
    <location>
        <begin position="272"/>
        <end position="356"/>
    </location>
</feature>
<feature type="region of interest" description="Disordered" evidence="3">
    <location>
        <begin position="474"/>
        <end position="558"/>
    </location>
</feature>
<organism evidence="5 6">
    <name type="scientific">Zingiber officinale</name>
    <name type="common">Ginger</name>
    <name type="synonym">Amomum zingiber</name>
    <dbReference type="NCBI Taxonomy" id="94328"/>
    <lineage>
        <taxon>Eukaryota</taxon>
        <taxon>Viridiplantae</taxon>
        <taxon>Streptophyta</taxon>
        <taxon>Embryophyta</taxon>
        <taxon>Tracheophyta</taxon>
        <taxon>Spermatophyta</taxon>
        <taxon>Magnoliopsida</taxon>
        <taxon>Liliopsida</taxon>
        <taxon>Zingiberales</taxon>
        <taxon>Zingiberaceae</taxon>
        <taxon>Zingiber</taxon>
    </lineage>
</organism>
<feature type="compositionally biased region" description="Basic residues" evidence="3">
    <location>
        <begin position="1"/>
        <end position="20"/>
    </location>
</feature>
<evidence type="ECO:0000313" key="6">
    <source>
        <dbReference type="Proteomes" id="UP000734854"/>
    </source>
</evidence>
<evidence type="ECO:0000313" key="5">
    <source>
        <dbReference type="EMBL" id="KAG6499057.1"/>
    </source>
</evidence>
<protein>
    <recommendedName>
        <fullName evidence="4">RRM domain-containing protein</fullName>
    </recommendedName>
</protein>
<sequence length="710" mass="79267">MPPRSVKKAVAKRPSLRSKKNLAAIDESPSAEAEGVKREELKAEIIATPMSVEDPAADERAMTSEVDGATIVTEKPTQVLVEASQIQEVASEMVEEAASVEKAREQTVADDPEDAKEVDDSAVHPENAEVPKHPGDVAAVLEAEEEHDVVAADQDGYTNRNSDNVNEEENDEDDASLYIQTQMAVRKDKNFRIFIGGLDKGAVEEDIVNVFGMFGEIQSIRIAKYAVTQKSKGFAFIQYAKIDDARKVLSELKDGAEVKGKRVGVSASQDNNCLYLGNICKTWTKEQVTETLRGYGVEHLEDILLPEDPKKEGKTKGFAFLEFNSHSDAMEAFQRLRLPDAVFGCERSAKVAFAETSMNLSEEIMLQVKTVYIEDLPDSWDEKKIREICEHYGEIEKVQMFRKSATKKKDFAFVKFTSRESALACVEGMNSGQHGEGDVNVKVNLARPPKGRFAKRAAHGGFKVYKDDDVIEQVQSKRKKRSKSKQVSVQGDSKGKKKREESSFMSHGRSTKNRKQWQSNKGKKRSGGDGGIVVNERSSKKARKDYYHGNTHGRRSSIKRPYSKYSMPVINYQRYAYAGASGSNPYQSDLAPHAGYLPASQGHYSYGYEQRFSAYDIQRGSEFTGVIEFTDTYKLVIRIQAVEHIPGAVTMHHTTITEAPVIVYEGCRRPDETSVDEKNRAYTKLNLNDKCLPMMVRKLACSWFCCVVAA</sequence>
<feature type="region of interest" description="Disordered" evidence="3">
    <location>
        <begin position="1"/>
        <end position="36"/>
    </location>
</feature>
<feature type="region of interest" description="Disordered" evidence="3">
    <location>
        <begin position="155"/>
        <end position="174"/>
    </location>
</feature>
<keyword evidence="6" id="KW-1185">Reference proteome</keyword>
<feature type="compositionally biased region" description="Acidic residues" evidence="3">
    <location>
        <begin position="108"/>
        <end position="117"/>
    </location>
</feature>
<name>A0A8J5G5Y6_ZINOF</name>